<keyword evidence="2" id="KW-1185">Reference proteome</keyword>
<evidence type="ECO:0000313" key="2">
    <source>
        <dbReference type="Proteomes" id="UP001163603"/>
    </source>
</evidence>
<organism evidence="1 2">
    <name type="scientific">Pistacia integerrima</name>
    <dbReference type="NCBI Taxonomy" id="434235"/>
    <lineage>
        <taxon>Eukaryota</taxon>
        <taxon>Viridiplantae</taxon>
        <taxon>Streptophyta</taxon>
        <taxon>Embryophyta</taxon>
        <taxon>Tracheophyta</taxon>
        <taxon>Spermatophyta</taxon>
        <taxon>Magnoliopsida</taxon>
        <taxon>eudicotyledons</taxon>
        <taxon>Gunneridae</taxon>
        <taxon>Pentapetalae</taxon>
        <taxon>rosids</taxon>
        <taxon>malvids</taxon>
        <taxon>Sapindales</taxon>
        <taxon>Anacardiaceae</taxon>
        <taxon>Pistacia</taxon>
    </lineage>
</organism>
<protein>
    <submittedName>
        <fullName evidence="1">Uncharacterized protein</fullName>
    </submittedName>
</protein>
<dbReference type="EMBL" id="CM047749">
    <property type="protein sequence ID" value="KAJ0011173.1"/>
    <property type="molecule type" value="Genomic_DNA"/>
</dbReference>
<name>A0ACC0X8Q1_9ROSI</name>
<reference evidence="2" key="1">
    <citation type="journal article" date="2023" name="G3 (Bethesda)">
        <title>Genome assembly and association tests identify interacting loci associated with vigor, precocity, and sex in interspecific pistachio rootstocks.</title>
        <authorList>
            <person name="Palmer W."/>
            <person name="Jacygrad E."/>
            <person name="Sagayaradj S."/>
            <person name="Cavanaugh K."/>
            <person name="Han R."/>
            <person name="Bertier L."/>
            <person name="Beede B."/>
            <person name="Kafkas S."/>
            <person name="Golino D."/>
            <person name="Preece J."/>
            <person name="Michelmore R."/>
        </authorList>
    </citation>
    <scope>NUCLEOTIDE SEQUENCE [LARGE SCALE GENOMIC DNA]</scope>
</reference>
<proteinExistence type="predicted"/>
<comment type="caution">
    <text evidence="1">The sequence shown here is derived from an EMBL/GenBank/DDBJ whole genome shotgun (WGS) entry which is preliminary data.</text>
</comment>
<evidence type="ECO:0000313" key="1">
    <source>
        <dbReference type="EMBL" id="KAJ0011173.1"/>
    </source>
</evidence>
<accession>A0ACC0X8Q1</accession>
<sequence>MLLNFGRSLNVLLTNPIWVLVTRMQDRLAELDSIKPCPYGTFHAIAVMMFLDKQKAREVYKEAGITGFWKGIVPTLIMVCNPSIQFMIYEGSQKHLRAKRAAKNQRFKNLSALEVFLLGALAKLGATVSTYPLLVVKVKLVPGLLHILAKKVEMSRLQAKQEIGGNISLRYSGTFDAIIKMIRYEGLPGFYKGMSTKIVQSVFAASVLFMIKEELVKVYMLLAVKSQKVIPKLIK</sequence>
<dbReference type="Proteomes" id="UP001163603">
    <property type="component" value="Chromosome 14"/>
</dbReference>
<gene>
    <name evidence="1" type="ORF">Pint_34833</name>
</gene>